<name>A0A8H1LA07_9ACTN</name>
<dbReference type="FunFam" id="3.40.366.10:FF:000002">
    <property type="entry name" value="Probable polyketide synthase 2"/>
    <property type="match status" value="1"/>
</dbReference>
<evidence type="ECO:0000256" key="5">
    <source>
        <dbReference type="ARBA" id="ARBA00023268"/>
    </source>
</evidence>
<dbReference type="SMART" id="SM00823">
    <property type="entry name" value="PKS_PP"/>
    <property type="match status" value="1"/>
</dbReference>
<sequence>MFVFPGQGSQWRGMATRLLAQSPVFAARMDECAEALAEFTDWSLLDVLHETEGSPSLDRVDVVQPALFAVMVSLAALWRSYGVEPDAVVGHSQGEIAAACVAGALGLRDAARVVTLRSQAIRELLAGHGGMMSVALPPEDLAGELERWEGRLSLAAVNGPSSAVVSGEAAALDELQARCEERQVRVRRVPVDYASHSVQVEAVRERLLRDLDGLTPAQPHIPFHSTVHGLASPDAGGTGPLDAAYWYENLRRTVDFADTVRALADDGHTLFVEASPHPVLVPGMQETFETLEAAATALGSLRRDEGDLPRFVTSLAAAHTAGASPDWEAVFEGTGARRVDLPTYAFQRRRYWQEPTRTTGPAAAGDRLEDDFWAAVEAGDDEVLGRVVGARTAEGLRGVLPELAEWRRTARARSVIDSWRYRVTWKPFTPAGQPGLRGRWLVVVPQQAGDGTAAVLEQALADAGASPVRVTVPAGETDRQRLAERVEAAAGGEPVAGVLALPTAAEPAGGPAEGPTAEGPVPAGTALALGLVQALGDVLPGSPLWLLTRGAVAVAGQDPAADPDQAQVWGMGRVLGLEHPERWGGLVDLPGTPDGPTAARLAALLAGAGDEDQLALRASGTFVRRLSRAPLGSATAPRDWRPRGTVLVTGGTGALGGHIAEWLAGNGAEHVVLTSRRGPQAPGAAELEARLTALGAKVTVRACDVADPEQAAAMVAEVEKTAGPVRAVFHTAGVLHTTGLDEVSGEEFADVLAGKVTGARNLDALLDGPQVEAFVLFSSNGGVWGSRGQGAYAAANASLDALAEQRRARGLAATSVAWGLWGGGDTMADPETERYLRRHGLRPMAPEVAVDALAQSLDHDETFVSVADVDWASFAPGFTAARPRPLIADLPEVRDALREQAAADDDAEEQGGSLVRELAGLPAAEQENRLLELIVRQAAAVLGHDTTDGIPRTGAFRELGFDSLTAVELRNRLAAACGTRMPATLVFDHPNPAVLAAHLRERLLPEQPDGAAAPSAPGPDSAEHSRALDALTRIPAARLRASGLLEALLDLAGAGEEPGEQEAAGSSAEDRIEELDDEALVRMALGDGTQESR</sequence>
<evidence type="ECO:0000259" key="8">
    <source>
        <dbReference type="PROSITE" id="PS50075"/>
    </source>
</evidence>
<dbReference type="InterPro" id="IPR041618">
    <property type="entry name" value="PKS_DE"/>
</dbReference>
<dbReference type="InterPro" id="IPR013968">
    <property type="entry name" value="PKS_KR"/>
</dbReference>
<dbReference type="PROSITE" id="PS00012">
    <property type="entry name" value="PHOSPHOPANTETHEINE"/>
    <property type="match status" value="1"/>
</dbReference>
<evidence type="ECO:0000313" key="10">
    <source>
        <dbReference type="Proteomes" id="UP000298111"/>
    </source>
</evidence>
<proteinExistence type="predicted"/>
<dbReference type="PROSITE" id="PS50075">
    <property type="entry name" value="CARRIER"/>
    <property type="match status" value="1"/>
</dbReference>
<dbReference type="Pfam" id="PF08659">
    <property type="entry name" value="KR"/>
    <property type="match status" value="1"/>
</dbReference>
<evidence type="ECO:0000256" key="6">
    <source>
        <dbReference type="ARBA" id="ARBA00023315"/>
    </source>
</evidence>
<dbReference type="EMBL" id="RCIY01000069">
    <property type="protein sequence ID" value="TGG80408.1"/>
    <property type="molecule type" value="Genomic_DNA"/>
</dbReference>
<keyword evidence="3" id="KW-0808">Transferase</keyword>
<evidence type="ECO:0000256" key="3">
    <source>
        <dbReference type="ARBA" id="ARBA00022679"/>
    </source>
</evidence>
<dbReference type="GO" id="GO:0004312">
    <property type="term" value="F:fatty acid synthase activity"/>
    <property type="evidence" value="ECO:0007669"/>
    <property type="project" value="TreeGrafter"/>
</dbReference>
<dbReference type="Gene3D" id="3.30.70.3290">
    <property type="match status" value="1"/>
</dbReference>
<dbReference type="InterPro" id="IPR016036">
    <property type="entry name" value="Malonyl_transacylase_ACP-bd"/>
</dbReference>
<dbReference type="SUPFAM" id="SSF47336">
    <property type="entry name" value="ACP-like"/>
    <property type="match status" value="1"/>
</dbReference>
<dbReference type="AlphaFoldDB" id="A0A8H1LA07"/>
<organism evidence="9 10">
    <name type="scientific">Streptomyces albus</name>
    <dbReference type="NCBI Taxonomy" id="1888"/>
    <lineage>
        <taxon>Bacteria</taxon>
        <taxon>Bacillati</taxon>
        <taxon>Actinomycetota</taxon>
        <taxon>Actinomycetes</taxon>
        <taxon>Kitasatosporales</taxon>
        <taxon>Streptomycetaceae</taxon>
        <taxon>Streptomyces</taxon>
    </lineage>
</organism>
<reference evidence="9 10" key="1">
    <citation type="submission" date="2018-10" db="EMBL/GenBank/DDBJ databases">
        <title>Isolation of pseudouridimycin from Streptomyces albus DSM 40763.</title>
        <authorList>
            <person name="Rosenqvist P."/>
            <person name="Metsae-Ketelae M."/>
            <person name="Virta P."/>
        </authorList>
    </citation>
    <scope>NUCLEOTIDE SEQUENCE [LARGE SCALE GENOMIC DNA]</scope>
    <source>
        <strain evidence="9 10">DSM 40763</strain>
    </source>
</reference>
<keyword evidence="6" id="KW-0012">Acyltransferase</keyword>
<dbReference type="Gene3D" id="3.40.50.720">
    <property type="entry name" value="NAD(P)-binding Rossmann-like Domain"/>
    <property type="match status" value="1"/>
</dbReference>
<dbReference type="FunFam" id="1.10.1200.10:FF:000007">
    <property type="entry name" value="Probable polyketide synthase pks17"/>
    <property type="match status" value="1"/>
</dbReference>
<evidence type="ECO:0000256" key="1">
    <source>
        <dbReference type="ARBA" id="ARBA00022450"/>
    </source>
</evidence>
<accession>A0A8H1LA07</accession>
<dbReference type="InterPro" id="IPR014043">
    <property type="entry name" value="Acyl_transferase_dom"/>
</dbReference>
<gene>
    <name evidence="9" type="ORF">D8771_21605</name>
</gene>
<dbReference type="SMART" id="SM00827">
    <property type="entry name" value="PKS_AT"/>
    <property type="match status" value="1"/>
</dbReference>
<feature type="domain" description="Carrier" evidence="8">
    <location>
        <begin position="925"/>
        <end position="1003"/>
    </location>
</feature>
<dbReference type="InterPro" id="IPR016035">
    <property type="entry name" value="Acyl_Trfase/lysoPLipase"/>
</dbReference>
<dbReference type="InterPro" id="IPR006162">
    <property type="entry name" value="Ppantetheine_attach_site"/>
</dbReference>
<evidence type="ECO:0000256" key="7">
    <source>
        <dbReference type="SAM" id="MobiDB-lite"/>
    </source>
</evidence>
<dbReference type="Proteomes" id="UP000298111">
    <property type="component" value="Unassembled WGS sequence"/>
</dbReference>
<comment type="caution">
    <text evidence="9">The sequence shown here is derived from an EMBL/GenBank/DDBJ whole genome shotgun (WGS) entry which is preliminary data.</text>
</comment>
<dbReference type="SMART" id="SM01294">
    <property type="entry name" value="PKS_PP_betabranch"/>
    <property type="match status" value="1"/>
</dbReference>
<feature type="region of interest" description="Disordered" evidence="7">
    <location>
        <begin position="1053"/>
        <end position="1074"/>
    </location>
</feature>
<dbReference type="InterPro" id="IPR009081">
    <property type="entry name" value="PP-bd_ACP"/>
</dbReference>
<dbReference type="InterPro" id="IPR057326">
    <property type="entry name" value="KR_dom"/>
</dbReference>
<dbReference type="SMART" id="SM00822">
    <property type="entry name" value="PKS_KR"/>
    <property type="match status" value="1"/>
</dbReference>
<dbReference type="SUPFAM" id="SSF52151">
    <property type="entry name" value="FabD/lysophospholipase-like"/>
    <property type="match status" value="1"/>
</dbReference>
<dbReference type="PANTHER" id="PTHR43775">
    <property type="entry name" value="FATTY ACID SYNTHASE"/>
    <property type="match status" value="1"/>
</dbReference>
<dbReference type="PANTHER" id="PTHR43775:SF51">
    <property type="entry name" value="INACTIVE PHENOLPHTHIOCEROL SYNTHESIS POLYKETIDE SYNTHASE TYPE I PKS1-RELATED"/>
    <property type="match status" value="1"/>
</dbReference>
<dbReference type="Gene3D" id="1.10.1200.10">
    <property type="entry name" value="ACP-like"/>
    <property type="match status" value="1"/>
</dbReference>
<keyword evidence="5" id="KW-0511">Multifunctional enzyme</keyword>
<dbReference type="InterPro" id="IPR036736">
    <property type="entry name" value="ACP-like_sf"/>
</dbReference>
<dbReference type="Pfam" id="PF00550">
    <property type="entry name" value="PP-binding"/>
    <property type="match status" value="1"/>
</dbReference>
<dbReference type="GO" id="GO:0031177">
    <property type="term" value="F:phosphopantetheine binding"/>
    <property type="evidence" value="ECO:0007669"/>
    <property type="project" value="InterPro"/>
</dbReference>
<dbReference type="SUPFAM" id="SSF55048">
    <property type="entry name" value="Probable ACP-binding domain of malonyl-CoA ACP transacylase"/>
    <property type="match status" value="1"/>
</dbReference>
<dbReference type="SUPFAM" id="SSF51735">
    <property type="entry name" value="NAD(P)-binding Rossmann-fold domains"/>
    <property type="match status" value="2"/>
</dbReference>
<dbReference type="InterPro" id="IPR050091">
    <property type="entry name" value="PKS_NRPS_Biosynth_Enz"/>
</dbReference>
<keyword evidence="1" id="KW-0596">Phosphopantetheine</keyword>
<dbReference type="InterPro" id="IPR036291">
    <property type="entry name" value="NAD(P)-bd_dom_sf"/>
</dbReference>
<protein>
    <submittedName>
        <fullName evidence="9">SDR family NAD(P)-dependent oxidoreductase</fullName>
    </submittedName>
</protein>
<feature type="compositionally biased region" description="Low complexity" evidence="7">
    <location>
        <begin position="1053"/>
        <end position="1067"/>
    </location>
</feature>
<keyword evidence="4" id="KW-0045">Antibiotic biosynthesis</keyword>
<dbReference type="Gene3D" id="3.30.70.250">
    <property type="entry name" value="Malonyl-CoA ACP transacylase, ACP-binding"/>
    <property type="match status" value="1"/>
</dbReference>
<dbReference type="GO" id="GO:0017000">
    <property type="term" value="P:antibiotic biosynthetic process"/>
    <property type="evidence" value="ECO:0007669"/>
    <property type="project" value="UniProtKB-KW"/>
</dbReference>
<dbReference type="InterPro" id="IPR001227">
    <property type="entry name" value="Ac_transferase_dom_sf"/>
</dbReference>
<dbReference type="Pfam" id="PF18369">
    <property type="entry name" value="PKS_DE"/>
    <property type="match status" value="1"/>
</dbReference>
<evidence type="ECO:0000313" key="9">
    <source>
        <dbReference type="EMBL" id="TGG80408.1"/>
    </source>
</evidence>
<evidence type="ECO:0000256" key="2">
    <source>
        <dbReference type="ARBA" id="ARBA00022553"/>
    </source>
</evidence>
<dbReference type="GO" id="GO:0006633">
    <property type="term" value="P:fatty acid biosynthetic process"/>
    <property type="evidence" value="ECO:0007669"/>
    <property type="project" value="TreeGrafter"/>
</dbReference>
<dbReference type="InterPro" id="IPR020806">
    <property type="entry name" value="PKS_PP-bd"/>
</dbReference>
<keyword evidence="2" id="KW-0597">Phosphoprotein</keyword>
<dbReference type="Gene3D" id="3.40.366.10">
    <property type="entry name" value="Malonyl-Coenzyme A Acyl Carrier Protein, domain 2"/>
    <property type="match status" value="1"/>
</dbReference>
<dbReference type="CDD" id="cd08952">
    <property type="entry name" value="KR_1_SDR_x"/>
    <property type="match status" value="1"/>
</dbReference>
<dbReference type="Pfam" id="PF00698">
    <property type="entry name" value="Acyl_transf_1"/>
    <property type="match status" value="1"/>
</dbReference>
<evidence type="ECO:0000256" key="4">
    <source>
        <dbReference type="ARBA" id="ARBA00023194"/>
    </source>
</evidence>